<dbReference type="EMBL" id="JAADZU010000028">
    <property type="protein sequence ID" value="NDK90016.1"/>
    <property type="molecule type" value="Genomic_DNA"/>
</dbReference>
<dbReference type="Proteomes" id="UP000466307">
    <property type="component" value="Unassembled WGS sequence"/>
</dbReference>
<reference evidence="2 3" key="1">
    <citation type="submission" date="2020-01" db="EMBL/GenBank/DDBJ databases">
        <title>Investigation of new actinobacteria for the biodesulphurisation of diesel fuel.</title>
        <authorList>
            <person name="Athi Narayanan S.M."/>
        </authorList>
    </citation>
    <scope>NUCLEOTIDE SEQUENCE [LARGE SCALE GENOMIC DNA]</scope>
    <source>
        <strain evidence="2 3">213E</strain>
    </source>
</reference>
<feature type="region of interest" description="Disordered" evidence="1">
    <location>
        <begin position="92"/>
        <end position="116"/>
    </location>
</feature>
<feature type="compositionally biased region" description="Basic and acidic residues" evidence="1">
    <location>
        <begin position="96"/>
        <end position="109"/>
    </location>
</feature>
<keyword evidence="3" id="KW-1185">Reference proteome</keyword>
<evidence type="ECO:0000313" key="3">
    <source>
        <dbReference type="Proteomes" id="UP000466307"/>
    </source>
</evidence>
<gene>
    <name evidence="2" type="ORF">GYA93_10540</name>
</gene>
<comment type="caution">
    <text evidence="2">The sequence shown here is derived from an EMBL/GenBank/DDBJ whole genome shotgun (WGS) entry which is preliminary data.</text>
</comment>
<proteinExistence type="predicted"/>
<dbReference type="AlphaFoldDB" id="A0A7K3LPB7"/>
<protein>
    <submittedName>
        <fullName evidence="2">Uncharacterized protein</fullName>
    </submittedName>
</protein>
<accession>A0A7K3LPB7</accession>
<evidence type="ECO:0000313" key="2">
    <source>
        <dbReference type="EMBL" id="NDK90016.1"/>
    </source>
</evidence>
<organism evidence="2 3">
    <name type="scientific">Gordonia desulfuricans</name>
    <dbReference type="NCBI Taxonomy" id="89051"/>
    <lineage>
        <taxon>Bacteria</taxon>
        <taxon>Bacillati</taxon>
        <taxon>Actinomycetota</taxon>
        <taxon>Actinomycetes</taxon>
        <taxon>Mycobacteriales</taxon>
        <taxon>Gordoniaceae</taxon>
        <taxon>Gordonia</taxon>
    </lineage>
</organism>
<evidence type="ECO:0000256" key="1">
    <source>
        <dbReference type="SAM" id="MobiDB-lite"/>
    </source>
</evidence>
<sequence>MIVDIAPAVSAVIAAASAEAARCAAELIGADPADPTGTDPATPDVHADAKALATQLVRLRIELAAGLDPIDTVVVLRRGEVTWAAIAQAAGTSRQAAHERWGRRVREELDGQDSDD</sequence>
<name>A0A7K3LPB7_9ACTN</name>